<dbReference type="EMBL" id="FQYX01000017">
    <property type="protein sequence ID" value="SHJ32952.1"/>
    <property type="molecule type" value="Genomic_DNA"/>
</dbReference>
<dbReference type="PANTHER" id="PTHR10000:SF8">
    <property type="entry name" value="HAD SUPERFAMILY HYDROLASE-LIKE, TYPE 3"/>
    <property type="match status" value="1"/>
</dbReference>
<proteinExistence type="predicted"/>
<dbReference type="GO" id="GO:0000287">
    <property type="term" value="F:magnesium ion binding"/>
    <property type="evidence" value="ECO:0007669"/>
    <property type="project" value="TreeGrafter"/>
</dbReference>
<accession>A0A1M6IET5</accession>
<evidence type="ECO:0000313" key="1">
    <source>
        <dbReference type="EMBL" id="SHJ32952.1"/>
    </source>
</evidence>
<dbReference type="InterPro" id="IPR000150">
    <property type="entry name" value="Cof"/>
</dbReference>
<dbReference type="SUPFAM" id="SSF56784">
    <property type="entry name" value="HAD-like"/>
    <property type="match status" value="1"/>
</dbReference>
<name>A0A1M6IET5_9FLAO</name>
<dbReference type="SFLD" id="SFLDG01144">
    <property type="entry name" value="C2.B.4:_PGP_Like"/>
    <property type="match status" value="1"/>
</dbReference>
<dbReference type="GO" id="GO:0016791">
    <property type="term" value="F:phosphatase activity"/>
    <property type="evidence" value="ECO:0007669"/>
    <property type="project" value="TreeGrafter"/>
</dbReference>
<dbReference type="STRING" id="558155.SAMN04487911_11768"/>
<evidence type="ECO:0000313" key="2">
    <source>
        <dbReference type="Proteomes" id="UP000184231"/>
    </source>
</evidence>
<dbReference type="Gene3D" id="3.40.50.1000">
    <property type="entry name" value="HAD superfamily/HAD-like"/>
    <property type="match status" value="1"/>
</dbReference>
<dbReference type="InterPro" id="IPR036412">
    <property type="entry name" value="HAD-like_sf"/>
</dbReference>
<dbReference type="InterPro" id="IPR006379">
    <property type="entry name" value="HAD-SF_hydro_IIB"/>
</dbReference>
<dbReference type="GO" id="GO:0005829">
    <property type="term" value="C:cytosol"/>
    <property type="evidence" value="ECO:0007669"/>
    <property type="project" value="TreeGrafter"/>
</dbReference>
<dbReference type="CDD" id="cd07518">
    <property type="entry name" value="HAD_YbiV-Like"/>
    <property type="match status" value="1"/>
</dbReference>
<dbReference type="NCBIfam" id="TIGR01484">
    <property type="entry name" value="HAD-SF-IIB"/>
    <property type="match status" value="1"/>
</dbReference>
<dbReference type="NCBIfam" id="TIGR00099">
    <property type="entry name" value="Cof-subfamily"/>
    <property type="match status" value="1"/>
</dbReference>
<dbReference type="InterPro" id="IPR023214">
    <property type="entry name" value="HAD_sf"/>
</dbReference>
<dbReference type="SFLD" id="SFLDG01140">
    <property type="entry name" value="C2.B:_Phosphomannomutase_and_P"/>
    <property type="match status" value="1"/>
</dbReference>
<dbReference type="PANTHER" id="PTHR10000">
    <property type="entry name" value="PHOSPHOSERINE PHOSPHATASE"/>
    <property type="match status" value="1"/>
</dbReference>
<dbReference type="AlphaFoldDB" id="A0A1M6IET5"/>
<dbReference type="SFLD" id="SFLDS00003">
    <property type="entry name" value="Haloacid_Dehalogenase"/>
    <property type="match status" value="1"/>
</dbReference>
<dbReference type="Pfam" id="PF08282">
    <property type="entry name" value="Hydrolase_3"/>
    <property type="match status" value="1"/>
</dbReference>
<organism evidence="1 2">
    <name type="scientific">Arenibacter nanhaiticus</name>
    <dbReference type="NCBI Taxonomy" id="558155"/>
    <lineage>
        <taxon>Bacteria</taxon>
        <taxon>Pseudomonadati</taxon>
        <taxon>Bacteroidota</taxon>
        <taxon>Flavobacteriia</taxon>
        <taxon>Flavobacteriales</taxon>
        <taxon>Flavobacteriaceae</taxon>
        <taxon>Arenibacter</taxon>
    </lineage>
</organism>
<protein>
    <submittedName>
        <fullName evidence="1">Uncharacterized protein</fullName>
    </submittedName>
</protein>
<sequence>MLLNYMNMDLSKVKMVVTDMDGTLLNSKHEVSPQFFSLFEELKRRDIQFVAASGRQYNSIADKLHPIKDQITIVAENGAYVRQQEKELLATPLPPETIANALAILKDIEGVHPILCGKTNAYLNGNSDQFINKLKEYYTEFTVIDDITQFKGEILKIAIYHFESSEKYIYPAVQHLEAELQVKVSGANWLDLSHRNANKGYALQQLQDQYNIGKNETMVFGDYNNDLEMLAMADFSYAMANAHTNVLEVANYTTRSNDDFGVESVLEALIHSQQL</sequence>
<dbReference type="Proteomes" id="UP000184231">
    <property type="component" value="Unassembled WGS sequence"/>
</dbReference>
<dbReference type="Gene3D" id="3.30.1240.10">
    <property type="match status" value="1"/>
</dbReference>
<reference evidence="1 2" key="1">
    <citation type="submission" date="2016-11" db="EMBL/GenBank/DDBJ databases">
        <authorList>
            <person name="Jaros S."/>
            <person name="Januszkiewicz K."/>
            <person name="Wedrychowicz H."/>
        </authorList>
    </citation>
    <scope>NUCLEOTIDE SEQUENCE [LARGE SCALE GENOMIC DNA]</scope>
    <source>
        <strain evidence="1 2">CGMCC 1.8863</strain>
    </source>
</reference>
<keyword evidence="2" id="KW-1185">Reference proteome</keyword>
<gene>
    <name evidence="1" type="ORF">SAMN04487911_11768</name>
</gene>